<dbReference type="Proteomes" id="UP001500469">
    <property type="component" value="Unassembled WGS sequence"/>
</dbReference>
<sequence>MNKAKHFLVNTYSTFASLLSEMNLIEKSEAVKEVFQELENETKQFHKEAGMGCLSGCGFCCANPDVPATPLEFLPLAFDLYSKGIAEEMANQLTLQDQPGNCIVYRSTKMDETKGFCGDYSSRGLICRLFGASARRTKYGKKELITCKILKEQKAEGFNTATARINSDLEIPMATAYYTRLKDVDESLTNQYPINQAILMALELVLRFKFYEETD</sequence>
<name>A0ABN1MXI1_9BACT</name>
<dbReference type="EMBL" id="BAAAFI010000002">
    <property type="protein sequence ID" value="GAA0877786.1"/>
    <property type="molecule type" value="Genomic_DNA"/>
</dbReference>
<keyword evidence="2" id="KW-1185">Reference proteome</keyword>
<organism evidence="1 2">
    <name type="scientific">Algoriphagus jejuensis</name>
    <dbReference type="NCBI Taxonomy" id="419934"/>
    <lineage>
        <taxon>Bacteria</taxon>
        <taxon>Pseudomonadati</taxon>
        <taxon>Bacteroidota</taxon>
        <taxon>Cytophagia</taxon>
        <taxon>Cytophagales</taxon>
        <taxon>Cyclobacteriaceae</taxon>
        <taxon>Algoriphagus</taxon>
    </lineage>
</organism>
<dbReference type="Pfam" id="PF03692">
    <property type="entry name" value="CxxCxxCC"/>
    <property type="match status" value="1"/>
</dbReference>
<accession>A0ABN1MXI1</accession>
<gene>
    <name evidence="1" type="ORF">GCM10009119_07540</name>
</gene>
<comment type="caution">
    <text evidence="1">The sequence shown here is derived from an EMBL/GenBank/DDBJ whole genome shotgun (WGS) entry which is preliminary data.</text>
</comment>
<protein>
    <recommendedName>
        <fullName evidence="3">Zinc-or iron-chelating protein</fullName>
    </recommendedName>
</protein>
<evidence type="ECO:0000313" key="2">
    <source>
        <dbReference type="Proteomes" id="UP001500469"/>
    </source>
</evidence>
<reference evidence="1 2" key="1">
    <citation type="journal article" date="2019" name="Int. J. Syst. Evol. Microbiol.">
        <title>The Global Catalogue of Microorganisms (GCM) 10K type strain sequencing project: providing services to taxonomists for standard genome sequencing and annotation.</title>
        <authorList>
            <consortium name="The Broad Institute Genomics Platform"/>
            <consortium name="The Broad Institute Genome Sequencing Center for Infectious Disease"/>
            <person name="Wu L."/>
            <person name="Ma J."/>
        </authorList>
    </citation>
    <scope>NUCLEOTIDE SEQUENCE [LARGE SCALE GENOMIC DNA]</scope>
    <source>
        <strain evidence="1 2">JCM 16112</strain>
    </source>
</reference>
<evidence type="ECO:0000313" key="1">
    <source>
        <dbReference type="EMBL" id="GAA0877786.1"/>
    </source>
</evidence>
<proteinExistence type="predicted"/>
<dbReference type="InterPro" id="IPR005358">
    <property type="entry name" value="Puta_zinc/iron-chelating_dom"/>
</dbReference>
<evidence type="ECO:0008006" key="3">
    <source>
        <dbReference type="Google" id="ProtNLM"/>
    </source>
</evidence>